<dbReference type="NCBIfam" id="TIGR02001">
    <property type="entry name" value="gcw_chp"/>
    <property type="match status" value="1"/>
</dbReference>
<feature type="chain" id="PRO_5030948518" evidence="1">
    <location>
        <begin position="23"/>
        <end position="238"/>
    </location>
</feature>
<protein>
    <submittedName>
        <fullName evidence="2">Uncharacterized protein (TIGR02001 family)</fullName>
    </submittedName>
</protein>
<proteinExistence type="predicted"/>
<evidence type="ECO:0000313" key="3">
    <source>
        <dbReference type="Proteomes" id="UP000528457"/>
    </source>
</evidence>
<keyword evidence="1" id="KW-0732">Signal</keyword>
<sequence>MKKMISCVSMAALSMAAVTASAAEISANVALTSDYKFRGISQTDTSPAIQGGFDVNFENGFYVGTWGSNVDFANSLELDYYIGYSTDLSEDVSIDVGYLYYDYPGSPDEDDYAEVYGSVSFMDFTFGANYSNDYYLESGKFLYLYGDYEISLPEDFSIAIHYGFNDLDRSTRNARPGENAFLTGGADSYADYNITLNKSYGGVDFSLGYYDTDLNKAECFDNDSLCDGSFIFTVAKSL</sequence>
<evidence type="ECO:0000313" key="2">
    <source>
        <dbReference type="EMBL" id="MBB6519975.1"/>
    </source>
</evidence>
<accession>A0A7X0MUF9</accession>
<evidence type="ECO:0000256" key="1">
    <source>
        <dbReference type="SAM" id="SignalP"/>
    </source>
</evidence>
<dbReference type="Pfam" id="PF09694">
    <property type="entry name" value="Gcw_chp"/>
    <property type="match status" value="1"/>
</dbReference>
<organism evidence="2 3">
    <name type="scientific">Pseudoteredinibacter isoporae</name>
    <dbReference type="NCBI Taxonomy" id="570281"/>
    <lineage>
        <taxon>Bacteria</taxon>
        <taxon>Pseudomonadati</taxon>
        <taxon>Pseudomonadota</taxon>
        <taxon>Gammaproteobacteria</taxon>
        <taxon>Cellvibrionales</taxon>
        <taxon>Cellvibrionaceae</taxon>
        <taxon>Pseudoteredinibacter</taxon>
    </lineage>
</organism>
<dbReference type="InParanoid" id="A0A7X0MUF9"/>
<dbReference type="RefSeq" id="WP_166852640.1">
    <property type="nucleotide sequence ID" value="NZ_JAAONY010000001.1"/>
</dbReference>
<name>A0A7X0MUF9_9GAMM</name>
<reference evidence="2 3" key="1">
    <citation type="submission" date="2020-08" db="EMBL/GenBank/DDBJ databases">
        <title>Genomic Encyclopedia of Type Strains, Phase IV (KMG-IV): sequencing the most valuable type-strain genomes for metagenomic binning, comparative biology and taxonomic classification.</title>
        <authorList>
            <person name="Goeker M."/>
        </authorList>
    </citation>
    <scope>NUCLEOTIDE SEQUENCE [LARGE SCALE GENOMIC DNA]</scope>
    <source>
        <strain evidence="2 3">DSM 22368</strain>
    </source>
</reference>
<comment type="caution">
    <text evidence="2">The sequence shown here is derived from an EMBL/GenBank/DDBJ whole genome shotgun (WGS) entry which is preliminary data.</text>
</comment>
<gene>
    <name evidence="2" type="ORF">HNR48_000253</name>
</gene>
<dbReference type="Proteomes" id="UP000528457">
    <property type="component" value="Unassembled WGS sequence"/>
</dbReference>
<dbReference type="EMBL" id="JACHHT010000001">
    <property type="protein sequence ID" value="MBB6519975.1"/>
    <property type="molecule type" value="Genomic_DNA"/>
</dbReference>
<dbReference type="AlphaFoldDB" id="A0A7X0MUF9"/>
<feature type="signal peptide" evidence="1">
    <location>
        <begin position="1"/>
        <end position="22"/>
    </location>
</feature>
<dbReference type="InterPro" id="IPR010239">
    <property type="entry name" value="CHP02001"/>
</dbReference>
<keyword evidence="3" id="KW-1185">Reference proteome</keyword>